<proteinExistence type="predicted"/>
<sequence>MKRVNIFVDMDAELVKGNETIESEVDRAVPELVAENSKRYAKEELDQESSKRQKTSESSTLDEEPRDKNADELSQEELQQMMIIVPEQGMNVEALPMNPNNLHFFGTRIPLLLWYPYSSIAMIISLADGGDNGGDSG</sequence>
<comment type="caution">
    <text evidence="2">The sequence shown here is derived from an EMBL/GenBank/DDBJ whole genome shotgun (WGS) entry which is preliminary data.</text>
</comment>
<evidence type="ECO:0000313" key="2">
    <source>
        <dbReference type="EMBL" id="GJS54532.1"/>
    </source>
</evidence>
<dbReference type="Proteomes" id="UP001151760">
    <property type="component" value="Unassembled WGS sequence"/>
</dbReference>
<reference evidence="2" key="1">
    <citation type="journal article" date="2022" name="Int. J. Mol. Sci.">
        <title>Draft Genome of Tanacetum Coccineum: Genomic Comparison of Closely Related Tanacetum-Family Plants.</title>
        <authorList>
            <person name="Yamashiro T."/>
            <person name="Shiraishi A."/>
            <person name="Nakayama K."/>
            <person name="Satake H."/>
        </authorList>
    </citation>
    <scope>NUCLEOTIDE SEQUENCE</scope>
</reference>
<organism evidence="2 3">
    <name type="scientific">Tanacetum coccineum</name>
    <dbReference type="NCBI Taxonomy" id="301880"/>
    <lineage>
        <taxon>Eukaryota</taxon>
        <taxon>Viridiplantae</taxon>
        <taxon>Streptophyta</taxon>
        <taxon>Embryophyta</taxon>
        <taxon>Tracheophyta</taxon>
        <taxon>Spermatophyta</taxon>
        <taxon>Magnoliopsida</taxon>
        <taxon>eudicotyledons</taxon>
        <taxon>Gunneridae</taxon>
        <taxon>Pentapetalae</taxon>
        <taxon>asterids</taxon>
        <taxon>campanulids</taxon>
        <taxon>Asterales</taxon>
        <taxon>Asteraceae</taxon>
        <taxon>Asteroideae</taxon>
        <taxon>Anthemideae</taxon>
        <taxon>Anthemidinae</taxon>
        <taxon>Tanacetum</taxon>
    </lineage>
</organism>
<protein>
    <submittedName>
        <fullName evidence="2">Uncharacterized protein</fullName>
    </submittedName>
</protein>
<evidence type="ECO:0000256" key="1">
    <source>
        <dbReference type="SAM" id="MobiDB-lite"/>
    </source>
</evidence>
<name>A0ABQ4WNR7_9ASTR</name>
<dbReference type="EMBL" id="BQNB010008805">
    <property type="protein sequence ID" value="GJS54532.1"/>
    <property type="molecule type" value="Genomic_DNA"/>
</dbReference>
<gene>
    <name evidence="2" type="ORF">Tco_0627894</name>
</gene>
<accession>A0ABQ4WNR7</accession>
<reference evidence="2" key="2">
    <citation type="submission" date="2022-01" db="EMBL/GenBank/DDBJ databases">
        <authorList>
            <person name="Yamashiro T."/>
            <person name="Shiraishi A."/>
            <person name="Satake H."/>
            <person name="Nakayama K."/>
        </authorList>
    </citation>
    <scope>NUCLEOTIDE SEQUENCE</scope>
</reference>
<evidence type="ECO:0000313" key="3">
    <source>
        <dbReference type="Proteomes" id="UP001151760"/>
    </source>
</evidence>
<keyword evidence="3" id="KW-1185">Reference proteome</keyword>
<feature type="compositionally biased region" description="Basic and acidic residues" evidence="1">
    <location>
        <begin position="36"/>
        <end position="55"/>
    </location>
</feature>
<feature type="region of interest" description="Disordered" evidence="1">
    <location>
        <begin position="36"/>
        <end position="78"/>
    </location>
</feature>